<keyword evidence="2 5" id="KW-0812">Transmembrane</keyword>
<dbReference type="Pfam" id="PF07264">
    <property type="entry name" value="EI24"/>
    <property type="match status" value="1"/>
</dbReference>
<organism evidence="6 7">
    <name type="scientific">Actibacterium lipolyticum</name>
    <dbReference type="NCBI Taxonomy" id="1524263"/>
    <lineage>
        <taxon>Bacteria</taxon>
        <taxon>Pseudomonadati</taxon>
        <taxon>Pseudomonadota</taxon>
        <taxon>Alphaproteobacteria</taxon>
        <taxon>Rhodobacterales</taxon>
        <taxon>Roseobacteraceae</taxon>
        <taxon>Actibacterium</taxon>
    </lineage>
</organism>
<dbReference type="RefSeq" id="WP_093965842.1">
    <property type="nucleotide sequence ID" value="NZ_FXYE01000001.1"/>
</dbReference>
<evidence type="ECO:0000313" key="7">
    <source>
        <dbReference type="Proteomes" id="UP000202922"/>
    </source>
</evidence>
<evidence type="ECO:0000256" key="3">
    <source>
        <dbReference type="ARBA" id="ARBA00022989"/>
    </source>
</evidence>
<evidence type="ECO:0000256" key="4">
    <source>
        <dbReference type="ARBA" id="ARBA00023136"/>
    </source>
</evidence>
<accession>A0A238JN02</accession>
<dbReference type="AlphaFoldDB" id="A0A238JN02"/>
<dbReference type="Proteomes" id="UP000202922">
    <property type="component" value="Unassembled WGS sequence"/>
</dbReference>
<sequence>MIFNDFLKSIAQLTDRRFRKVLWLGIGLTLILLAAITALFVGLIGWAVPDGTTLPFIGEVRWVGDLLSFAAVGLMIFLSIFLMVPVASAFTGLFLDEVAAAVEDRHYPHLPPAKPVGFYEAFRESVNFFGVLIAVNIVALIFYFFVGPFAPVLFWVVNGYLLGREYFQMVAARRIGNTAATALRKKHGLKIWAAGILMAMPLSVPLLNLLVPVLGAATFTHQFHRLSLSSGDSAHQSH</sequence>
<keyword evidence="7" id="KW-1185">Reference proteome</keyword>
<evidence type="ECO:0000313" key="6">
    <source>
        <dbReference type="EMBL" id="SMX31813.1"/>
    </source>
</evidence>
<protein>
    <submittedName>
        <fullName evidence="6">CysZ-like protein</fullName>
    </submittedName>
</protein>
<name>A0A238JN02_9RHOB</name>
<feature type="transmembrane region" description="Helical" evidence="5">
    <location>
        <begin position="66"/>
        <end position="95"/>
    </location>
</feature>
<comment type="subcellular location">
    <subcellularLocation>
        <location evidence="1">Membrane</location>
        <topology evidence="1">Multi-pass membrane protein</topology>
    </subcellularLocation>
</comment>
<evidence type="ECO:0000256" key="1">
    <source>
        <dbReference type="ARBA" id="ARBA00004141"/>
    </source>
</evidence>
<gene>
    <name evidence="6" type="ORF">COL8621_00614</name>
</gene>
<feature type="transmembrane region" description="Helical" evidence="5">
    <location>
        <begin position="191"/>
        <end position="219"/>
    </location>
</feature>
<dbReference type="InterPro" id="IPR059112">
    <property type="entry name" value="CysZ/EI24"/>
</dbReference>
<evidence type="ECO:0000256" key="5">
    <source>
        <dbReference type="SAM" id="Phobius"/>
    </source>
</evidence>
<reference evidence="7" key="1">
    <citation type="submission" date="2017-05" db="EMBL/GenBank/DDBJ databases">
        <authorList>
            <person name="Rodrigo-Torres L."/>
            <person name="Arahal R. D."/>
            <person name="Lucena T."/>
        </authorList>
    </citation>
    <scope>NUCLEOTIDE SEQUENCE [LARGE SCALE GENOMIC DNA]</scope>
    <source>
        <strain evidence="7">CECT 8621</strain>
    </source>
</reference>
<keyword evidence="3 5" id="KW-1133">Transmembrane helix</keyword>
<feature type="transmembrane region" description="Helical" evidence="5">
    <location>
        <begin position="21"/>
        <end position="46"/>
    </location>
</feature>
<feature type="transmembrane region" description="Helical" evidence="5">
    <location>
        <begin position="126"/>
        <end position="146"/>
    </location>
</feature>
<dbReference type="EMBL" id="FXYE01000001">
    <property type="protein sequence ID" value="SMX31813.1"/>
    <property type="molecule type" value="Genomic_DNA"/>
</dbReference>
<evidence type="ECO:0000256" key="2">
    <source>
        <dbReference type="ARBA" id="ARBA00022692"/>
    </source>
</evidence>
<proteinExistence type="predicted"/>
<dbReference type="OrthoDB" id="5421146at2"/>
<keyword evidence="4 5" id="KW-0472">Membrane</keyword>